<dbReference type="AlphaFoldDB" id="A0A515CTL2"/>
<dbReference type="EMBL" id="CP033893">
    <property type="protein sequence ID" value="QDL31501.1"/>
    <property type="molecule type" value="Genomic_DNA"/>
</dbReference>
<accession>A0A515CTL2</accession>
<gene>
    <name evidence="1" type="ORF">EGO53_06770</name>
</gene>
<dbReference type="RefSeq" id="WP_142815015.1">
    <property type="nucleotide sequence ID" value="NZ_CP033893.1"/>
</dbReference>
<dbReference type="Proteomes" id="UP000317572">
    <property type="component" value="Chromosome"/>
</dbReference>
<proteinExistence type="predicted"/>
<organism evidence="1 2">
    <name type="scientific">Serratia liquefaciens</name>
    <dbReference type="NCBI Taxonomy" id="614"/>
    <lineage>
        <taxon>Bacteria</taxon>
        <taxon>Pseudomonadati</taxon>
        <taxon>Pseudomonadota</taxon>
        <taxon>Gammaproteobacteria</taxon>
        <taxon>Enterobacterales</taxon>
        <taxon>Yersiniaceae</taxon>
        <taxon>Serratia</taxon>
    </lineage>
</organism>
<protein>
    <submittedName>
        <fullName evidence="1">Uncharacterized protein</fullName>
    </submittedName>
</protein>
<sequence>MSLFVVVASSDAEKTGAKIKDKFEPQDMHKADDNTWFVSAPESIVTPKELFDFLGLADGVAGRVLVFMLTSYYGYHFEDTWNWLTAKRT</sequence>
<name>A0A515CTL2_SERLI</name>
<evidence type="ECO:0000313" key="1">
    <source>
        <dbReference type="EMBL" id="QDL31501.1"/>
    </source>
</evidence>
<evidence type="ECO:0000313" key="2">
    <source>
        <dbReference type="Proteomes" id="UP000317572"/>
    </source>
</evidence>
<reference evidence="1 2" key="1">
    <citation type="submission" date="2018-11" db="EMBL/GenBank/DDBJ databases">
        <title>The first complete genome of Serratia liquefaciens isolated from metalophyte plant revel distinctness adaptive mechanisms in an extreme habitat.</title>
        <authorList>
            <person name="Caneschi W.L."/>
            <person name="Sanchez A.B."/>
            <person name="Felestrino E.B."/>
            <person name="Assis R.A.B."/>
            <person name="Lemes C.G.C."/>
            <person name="Cordeiro I.F."/>
            <person name="Fonseca N.P."/>
            <person name="Villa M."/>
            <person name="Vieira I.T."/>
            <person name="Moraes L.A."/>
            <person name="Kamino L.H.Y."/>
            <person name="do Carmo F."/>
            <person name="Garcia C.M."/>
            <person name="Almeida N.F."/>
            <person name="Silva R.S."/>
            <person name="Ferro J.A."/>
            <person name="Ferro M.I.T."/>
            <person name="Varani A.M."/>
            <person name="Ferreira R.M."/>
            <person name="dos Santos V.L."/>
            <person name="Silva U.C."/>
            <person name="Setubal J.C."/>
            <person name="Moreira L.M."/>
        </authorList>
    </citation>
    <scope>NUCLEOTIDE SEQUENCE [LARGE SCALE GENOMIC DNA]</scope>
    <source>
        <strain evidence="1 2">FG3</strain>
    </source>
</reference>